<proteinExistence type="predicted"/>
<gene>
    <name evidence="1" type="ORF">GP475_05020</name>
</gene>
<reference evidence="1 2" key="1">
    <citation type="submission" date="2019-12" db="EMBL/GenBank/DDBJ databases">
        <title>Corynebacterium sp. nov., isolated from feces of the Anser Albifrons in China.</title>
        <authorList>
            <person name="Liu Q."/>
        </authorList>
    </citation>
    <scope>NUCLEOTIDE SEQUENCE [LARGE SCALE GENOMIC DNA]</scope>
    <source>
        <strain evidence="1 2">4H37-19</strain>
    </source>
</reference>
<dbReference type="NCBIfam" id="NF037959">
    <property type="entry name" value="MFS_SpdSyn"/>
    <property type="match status" value="1"/>
</dbReference>
<evidence type="ECO:0000313" key="1">
    <source>
        <dbReference type="EMBL" id="QNQ91411.1"/>
    </source>
</evidence>
<protein>
    <submittedName>
        <fullName evidence="1">Spermidine synthase</fullName>
    </submittedName>
</protein>
<dbReference type="InterPro" id="IPR029063">
    <property type="entry name" value="SAM-dependent_MTases_sf"/>
</dbReference>
<dbReference type="KEGG" id="cpoy:GP475_05020"/>
<sequence>MTDVAGTYPIDSGTLEVVRDDLISHSWLLKVNGVPSSHLHLEDPSYLDFEYMRWMAYAMESFVSTYLDPTTLRITHLGGAGCSMARWCVDRWPQSRNTVVEFDAQLAQLVRRLFDLPRSPHLKIRADEARKVITSARPASRDIIIRDVFDHAHTPTHFVTREFVSEVSRSLSPQGLYLANCGDHSDLHLARDEIATLASVFSEVAVIADPPMLKGRRYGNLVLIASHRPLVQDHSPAAAKLGTKLLGGAVPAHYVSYSALPRRLRGGSVRRDP</sequence>
<dbReference type="AlphaFoldDB" id="A0A7H0SS86"/>
<dbReference type="Gene3D" id="3.40.50.150">
    <property type="entry name" value="Vaccinia Virus protein VP39"/>
    <property type="match status" value="1"/>
</dbReference>
<keyword evidence="2" id="KW-1185">Reference proteome</keyword>
<dbReference type="SUPFAM" id="SSF53335">
    <property type="entry name" value="S-adenosyl-L-methionine-dependent methyltransferases"/>
    <property type="match status" value="1"/>
</dbReference>
<dbReference type="Proteomes" id="UP000516320">
    <property type="component" value="Chromosome"/>
</dbReference>
<dbReference type="EMBL" id="CP046884">
    <property type="protein sequence ID" value="QNQ91411.1"/>
    <property type="molecule type" value="Genomic_DNA"/>
</dbReference>
<evidence type="ECO:0000313" key="2">
    <source>
        <dbReference type="Proteomes" id="UP000516320"/>
    </source>
</evidence>
<name>A0A7H0SS86_9CORY</name>
<organism evidence="1 2">
    <name type="scientific">Corynebacterium poyangense</name>
    <dbReference type="NCBI Taxonomy" id="2684405"/>
    <lineage>
        <taxon>Bacteria</taxon>
        <taxon>Bacillati</taxon>
        <taxon>Actinomycetota</taxon>
        <taxon>Actinomycetes</taxon>
        <taxon>Mycobacteriales</taxon>
        <taxon>Corynebacteriaceae</taxon>
        <taxon>Corynebacterium</taxon>
    </lineage>
</organism>
<accession>A0A7H0SS86</accession>